<feature type="compositionally biased region" description="Polar residues" evidence="1">
    <location>
        <begin position="422"/>
        <end position="439"/>
    </location>
</feature>
<feature type="compositionally biased region" description="Polar residues" evidence="1">
    <location>
        <begin position="816"/>
        <end position="836"/>
    </location>
</feature>
<dbReference type="Proteomes" id="UP000198287">
    <property type="component" value="Unassembled WGS sequence"/>
</dbReference>
<dbReference type="InterPro" id="IPR011989">
    <property type="entry name" value="ARM-like"/>
</dbReference>
<keyword evidence="5" id="KW-1185">Reference proteome</keyword>
<feature type="compositionally biased region" description="Low complexity" evidence="1">
    <location>
        <begin position="1325"/>
        <end position="1336"/>
    </location>
</feature>
<evidence type="ECO:0000313" key="5">
    <source>
        <dbReference type="Proteomes" id="UP000198287"/>
    </source>
</evidence>
<dbReference type="PROSITE" id="PS51444">
    <property type="entry name" value="FH2"/>
    <property type="match status" value="1"/>
</dbReference>
<feature type="region of interest" description="Disordered" evidence="1">
    <location>
        <begin position="816"/>
        <end position="906"/>
    </location>
</feature>
<dbReference type="InterPro" id="IPR015425">
    <property type="entry name" value="FH2_Formin"/>
</dbReference>
<dbReference type="Gene3D" id="1.10.238.150">
    <property type="entry name" value="Formin, FH3 diaphanous domain"/>
    <property type="match status" value="1"/>
</dbReference>
<dbReference type="InterPro" id="IPR042201">
    <property type="entry name" value="FH2_Formin_sf"/>
</dbReference>
<organism evidence="4 5">
    <name type="scientific">Folsomia candida</name>
    <name type="common">Springtail</name>
    <dbReference type="NCBI Taxonomy" id="158441"/>
    <lineage>
        <taxon>Eukaryota</taxon>
        <taxon>Metazoa</taxon>
        <taxon>Ecdysozoa</taxon>
        <taxon>Arthropoda</taxon>
        <taxon>Hexapoda</taxon>
        <taxon>Collembola</taxon>
        <taxon>Entomobryomorpha</taxon>
        <taxon>Isotomoidea</taxon>
        <taxon>Isotomidae</taxon>
        <taxon>Proisotominae</taxon>
        <taxon>Folsomia</taxon>
    </lineage>
</organism>
<feature type="compositionally biased region" description="Basic and acidic residues" evidence="1">
    <location>
        <begin position="1057"/>
        <end position="1068"/>
    </location>
</feature>
<feature type="compositionally biased region" description="Pro residues" evidence="1">
    <location>
        <begin position="294"/>
        <end position="305"/>
    </location>
</feature>
<dbReference type="InterPro" id="IPR016024">
    <property type="entry name" value="ARM-type_fold"/>
</dbReference>
<dbReference type="InterPro" id="IPR014768">
    <property type="entry name" value="GBD/FH3_dom"/>
</dbReference>
<feature type="region of interest" description="Disordered" evidence="1">
    <location>
        <begin position="287"/>
        <end position="370"/>
    </location>
</feature>
<dbReference type="Gene3D" id="1.25.10.10">
    <property type="entry name" value="Leucine-rich Repeat Variant"/>
    <property type="match status" value="1"/>
</dbReference>
<dbReference type="Pfam" id="PF06367">
    <property type="entry name" value="Drf_FH3"/>
    <property type="match status" value="1"/>
</dbReference>
<dbReference type="InterPro" id="IPR010472">
    <property type="entry name" value="FH3_dom"/>
</dbReference>
<dbReference type="Pfam" id="PF02181">
    <property type="entry name" value="FH2"/>
    <property type="match status" value="1"/>
</dbReference>
<feature type="compositionally biased region" description="Pro residues" evidence="1">
    <location>
        <begin position="317"/>
        <end position="335"/>
    </location>
</feature>
<feature type="region of interest" description="Disordered" evidence="1">
    <location>
        <begin position="422"/>
        <end position="445"/>
    </location>
</feature>
<feature type="compositionally biased region" description="Basic and acidic residues" evidence="1">
    <location>
        <begin position="1076"/>
        <end position="1097"/>
    </location>
</feature>
<feature type="compositionally biased region" description="Polar residues" evidence="1">
    <location>
        <begin position="1282"/>
        <end position="1312"/>
    </location>
</feature>
<accession>A0A226E859</accession>
<gene>
    <name evidence="4" type="ORF">Fcan01_12655</name>
</gene>
<feature type="compositionally biased region" description="Basic and acidic residues" evidence="1">
    <location>
        <begin position="1314"/>
        <end position="1324"/>
    </location>
</feature>
<feature type="compositionally biased region" description="Polar residues" evidence="1">
    <location>
        <begin position="1185"/>
        <end position="1198"/>
    </location>
</feature>
<evidence type="ECO:0000259" key="2">
    <source>
        <dbReference type="PROSITE" id="PS51232"/>
    </source>
</evidence>
<dbReference type="SUPFAM" id="SSF48371">
    <property type="entry name" value="ARM repeat"/>
    <property type="match status" value="1"/>
</dbReference>
<feature type="region of interest" description="Disordered" evidence="1">
    <location>
        <begin position="1050"/>
        <end position="1555"/>
    </location>
</feature>
<evidence type="ECO:0000256" key="1">
    <source>
        <dbReference type="SAM" id="MobiDB-lite"/>
    </source>
</evidence>
<dbReference type="SMART" id="SM01139">
    <property type="entry name" value="Drf_FH3"/>
    <property type="match status" value="1"/>
</dbReference>
<evidence type="ECO:0000259" key="3">
    <source>
        <dbReference type="PROSITE" id="PS51444"/>
    </source>
</evidence>
<feature type="domain" description="GBD/FH3" evidence="2">
    <location>
        <begin position="1"/>
        <end position="235"/>
    </location>
</feature>
<feature type="compositionally biased region" description="Low complexity" evidence="1">
    <location>
        <begin position="1135"/>
        <end position="1154"/>
    </location>
</feature>
<feature type="compositionally biased region" description="Polar residues" evidence="1">
    <location>
        <begin position="1259"/>
        <end position="1274"/>
    </location>
</feature>
<feature type="compositionally biased region" description="Low complexity" evidence="1">
    <location>
        <begin position="1373"/>
        <end position="1411"/>
    </location>
</feature>
<dbReference type="EMBL" id="LNIX01000006">
    <property type="protein sequence ID" value="OXA53177.1"/>
    <property type="molecule type" value="Genomic_DNA"/>
</dbReference>
<name>A0A226E859_FOLCA</name>
<feature type="region of interest" description="Disordered" evidence="1">
    <location>
        <begin position="974"/>
        <end position="1019"/>
    </location>
</feature>
<feature type="domain" description="FH2" evidence="3">
    <location>
        <begin position="360"/>
        <end position="768"/>
    </location>
</feature>
<dbReference type="PANTHER" id="PTHR46345">
    <property type="entry name" value="INVERTED FORMIN-2"/>
    <property type="match status" value="1"/>
</dbReference>
<dbReference type="PROSITE" id="PS51232">
    <property type="entry name" value="GBD_FH3"/>
    <property type="match status" value="1"/>
</dbReference>
<reference evidence="4 5" key="1">
    <citation type="submission" date="2015-12" db="EMBL/GenBank/DDBJ databases">
        <title>The genome of Folsomia candida.</title>
        <authorList>
            <person name="Faddeeva A."/>
            <person name="Derks M.F."/>
            <person name="Anvar Y."/>
            <person name="Smit S."/>
            <person name="Van Straalen N."/>
            <person name="Roelofs D."/>
        </authorList>
    </citation>
    <scope>NUCLEOTIDE SEQUENCE [LARGE SCALE GENOMIC DNA]</scope>
    <source>
        <strain evidence="4 5">VU population</strain>
        <tissue evidence="4">Whole body</tissue>
    </source>
</reference>
<evidence type="ECO:0000313" key="4">
    <source>
        <dbReference type="EMBL" id="OXA53177.1"/>
    </source>
</evidence>
<dbReference type="PANTHER" id="PTHR46345:SF8">
    <property type="entry name" value="FORMIN 3, ISOFORM B"/>
    <property type="match status" value="1"/>
</dbReference>
<dbReference type="OrthoDB" id="26518at2759"/>
<dbReference type="SUPFAM" id="SSF101447">
    <property type="entry name" value="Formin homology 2 domain (FH2 domain)"/>
    <property type="match status" value="1"/>
</dbReference>
<sequence>MVLTPHSVGDVTQNDGLDYIVENGDYTEKLALALESKNCSVKKQVFELLSALCVYSADGYNRTLEALECFKKQKNERYRFKFIVNELQHGPTVDYQTAVIAFVNCLILATSDLQERIRIRSEFLGLKLAQILNDLRYKKKDCSDLAVQIDVFDEQRESDESQLSPTLLNNIDLSSPLEVFDAILRQIADTPLEIPFLSILQHLLRIDHKEPISDLIWDAAERLVHRATLLETKSDALRLISPSHQSKLSLNKPKGGERCSCTCHKDRRTSSATFGDFAAAAASLLNTDNSNVTSPPPPPPPPPPMMVSGGGPVMGGGPPPPPAPPPPFPPPPLMPPSSKSPSFNSSPANNAKGNEQRLPQQSIPAPKAKMRTVNWNKIPTGQIFNSDKDNLWINFAKNYKTSASTLDWEALEGLFCIQTEKASGSSPNLDASKNNSMDRPQSKRESNQILLLDAKRSLNINIFLKQFRTTNKDIIKHIMEANSEEIGSERLRGLLKILPSKDEIEMLKAVPQADKSRVGSAEKFLLELIGLKAYRLRIEAMLLREDLDSCFHSLDSSIDVILQASQEIKNAKHFQDVIFMILVAGNFLNSGGYAGDAIGVKLSSLQKIADIRGNQPGISLLNFISMQAETKNPDLLTFAKHMVSLEEASKCSIDQIKGELLSLKKKVELICEQLVKPETPQELCQQLGDGFQEARLQIEDLEDHLLEVELSRVDLAQFFCEDLQTFKLEDCFKILHSFIVRWNQAAVENKRRKQLEEEARQRKKIREEQFQKRLQLGWETPQSVENFNNTNKTMVLNPEDDIFIACSPRVVRRRLGSNTDSAGNHSGGNTPDSLTVPSPEHVKSSNLTVGMHDVTPNGSLRRRRSRVPSDEDETGLMDFLRASGQDGSRERKGPDQYGSLDRSWSRKTRRRPNLMDFVNDDRERPVSPATGFADAMNAQSHNTDASKSEFKTESPAREWRERIAAWFVDLENGGSAEIPQRRPPPRRLQQRRLNLDSVDPASRGLATLPEGEMGQEDNSVPPLHVYQRVYPDRRPSVKLNTDVVGAMEAIEEVQSPTKERPTHKKLFERTLSQDSTAEKGERRIGSSERESGGRRSLIESLGAKNHNDKLVLYIPEKSLPGPKSGGDYSSKLKRSPSVPGESSLSSSSRLSNGNNPTVSGSGGGDGFDRNSSFRKSRRYKKESETPTTTLMRSASLYSNVRPKTAVTRSTEDYMKPRTTSSSAINDELKVSIRPARNTPKSPQPPPPPSASEDLRSTRVHSPSIINSTNGTSIVQIKGPTTPRDSSSSQGGRPTSQNYTIPGNKSYLSSSPGTAERDEGFEESHSSLSETNSQSESHNIPFSAKVIERKPLQRLGGSFRVNKSRPIPNHTEMSSSTSLNHANNNNNLSNRNNSSSAASLQSSRSSLSSQATVKENPDASRAGALRINNATTTASPTNRLGGDSFTTRRSHSPATSMSLSNNSISKFPSTTTDSSKLAQKNMKNNHGLSITSHNNINNNNNNSGTPMMTTETKKSSSKGLAPRILSFMRPTASSTAQAKDKADLLAKNKSMRKSFR</sequence>
<comment type="caution">
    <text evidence="4">The sequence shown here is derived from an EMBL/GenBank/DDBJ whole genome shotgun (WGS) entry which is preliminary data.</text>
</comment>
<dbReference type="SMART" id="SM00498">
    <property type="entry name" value="FH2"/>
    <property type="match status" value="1"/>
</dbReference>
<dbReference type="STRING" id="158441.A0A226E859"/>
<protein>
    <submittedName>
        <fullName evidence="4">FH2 domain-containing protein 1</fullName>
    </submittedName>
</protein>
<feature type="compositionally biased region" description="Low complexity" evidence="1">
    <location>
        <begin position="336"/>
        <end position="352"/>
    </location>
</feature>
<dbReference type="GO" id="GO:0003779">
    <property type="term" value="F:actin binding"/>
    <property type="evidence" value="ECO:0007669"/>
    <property type="project" value="InterPro"/>
</dbReference>
<feature type="compositionally biased region" description="Polar residues" evidence="1">
    <location>
        <begin position="1427"/>
        <end position="1492"/>
    </location>
</feature>
<dbReference type="Gene3D" id="1.20.58.2220">
    <property type="entry name" value="Formin, FH2 domain"/>
    <property type="match status" value="1"/>
</dbReference>
<proteinExistence type="predicted"/>